<dbReference type="InParanoid" id="G0QN72"/>
<dbReference type="InterPro" id="IPR001578">
    <property type="entry name" value="Peptidase_C12_UCH"/>
</dbReference>
<dbReference type="STRING" id="857967.G0QN72"/>
<evidence type="ECO:0000256" key="2">
    <source>
        <dbReference type="ARBA" id="ARBA00009326"/>
    </source>
</evidence>
<evidence type="ECO:0000256" key="3">
    <source>
        <dbReference type="ARBA" id="ARBA00022670"/>
    </source>
</evidence>
<dbReference type="SUPFAM" id="SSF54001">
    <property type="entry name" value="Cysteine proteinases"/>
    <property type="match status" value="1"/>
</dbReference>
<dbReference type="GeneID" id="14909508"/>
<dbReference type="RefSeq" id="XP_004037312.1">
    <property type="nucleotide sequence ID" value="XM_004037264.1"/>
</dbReference>
<dbReference type="EC" id="3.4.19.12" evidence="8"/>
<keyword evidence="5 7" id="KW-0378">Hydrolase</keyword>
<dbReference type="Proteomes" id="UP000008983">
    <property type="component" value="Unassembled WGS sequence"/>
</dbReference>
<evidence type="ECO:0000256" key="4">
    <source>
        <dbReference type="ARBA" id="ARBA00022786"/>
    </source>
</evidence>
<comment type="similarity">
    <text evidence="2 7 8">Belongs to the peptidase C12 family.</text>
</comment>
<evidence type="ECO:0000313" key="10">
    <source>
        <dbReference type="EMBL" id="EGR33326.1"/>
    </source>
</evidence>
<keyword evidence="4 7" id="KW-0833">Ubl conjugation pathway</keyword>
<keyword evidence="11" id="KW-1185">Reference proteome</keyword>
<comment type="catalytic activity">
    <reaction evidence="1 7 8">
        <text>Thiol-dependent hydrolysis of ester, thioester, amide, peptide and isopeptide bonds formed by the C-terminal Gly of ubiquitin (a 76-residue protein attached to proteins as an intracellular targeting signal).</text>
        <dbReference type="EC" id="3.4.19.12"/>
    </reaction>
</comment>
<dbReference type="GO" id="GO:0005737">
    <property type="term" value="C:cytoplasm"/>
    <property type="evidence" value="ECO:0007669"/>
    <property type="project" value="TreeGrafter"/>
</dbReference>
<evidence type="ECO:0000256" key="1">
    <source>
        <dbReference type="ARBA" id="ARBA00000707"/>
    </source>
</evidence>
<protein>
    <recommendedName>
        <fullName evidence="8">Ubiquitin carboxyl-terminal hydrolase</fullName>
        <ecNumber evidence="8">3.4.19.12</ecNumber>
    </recommendedName>
</protein>
<accession>G0QN72</accession>
<organism evidence="10 11">
    <name type="scientific">Ichthyophthirius multifiliis</name>
    <name type="common">White spot disease agent</name>
    <name type="synonym">Ich</name>
    <dbReference type="NCBI Taxonomy" id="5932"/>
    <lineage>
        <taxon>Eukaryota</taxon>
        <taxon>Sar</taxon>
        <taxon>Alveolata</taxon>
        <taxon>Ciliophora</taxon>
        <taxon>Intramacronucleata</taxon>
        <taxon>Oligohymenophorea</taxon>
        <taxon>Hymenostomatida</taxon>
        <taxon>Ophryoglenina</taxon>
        <taxon>Ichthyophthirius</taxon>
    </lineage>
</organism>
<proteinExistence type="inferred from homology"/>
<sequence length="241" mass="28498">MEKREVLTNYDSDLFFANQVIQNACATQALLAVLLNRQDVIEIGEELNNFKQFTQSLDPQMKGLAISNQQTLQRVHNSFSRPEPFVFTEQKKRIATEKDDVFHFIAFVPFKNKVYEIDGCQQGPILVGSFENEDEWINIARNEINQRIQKYSQDEVRFNLLAITKDKKYMSEQLINEYERQKSYLYNYLKSNQYQLNEMQEADYQNLKLKMMEDEGQQNICLSLDLNIALRRNIKKQKLLN</sequence>
<dbReference type="PANTHER" id="PTHR10589:SF16">
    <property type="entry name" value="UBIQUITIN CARBOXYL-TERMINAL HYDROLASE ISOZYME L5"/>
    <property type="match status" value="1"/>
</dbReference>
<dbReference type="EMBL" id="GL983468">
    <property type="protein sequence ID" value="EGR33326.1"/>
    <property type="molecule type" value="Genomic_DNA"/>
</dbReference>
<dbReference type="MEROPS" id="C12.005"/>
<dbReference type="GO" id="GO:0006511">
    <property type="term" value="P:ubiquitin-dependent protein catabolic process"/>
    <property type="evidence" value="ECO:0007669"/>
    <property type="project" value="UniProtKB-UniRule"/>
</dbReference>
<feature type="active site" description="Nucleophile" evidence="7">
    <location>
        <position position="25"/>
    </location>
</feature>
<dbReference type="GO" id="GO:0004843">
    <property type="term" value="F:cysteine-type deubiquitinase activity"/>
    <property type="evidence" value="ECO:0007669"/>
    <property type="project" value="UniProtKB-UniRule"/>
</dbReference>
<dbReference type="PROSITE" id="PS52048">
    <property type="entry name" value="UCH_DOMAIN"/>
    <property type="match status" value="1"/>
</dbReference>
<dbReference type="GO" id="GO:0016579">
    <property type="term" value="P:protein deubiquitination"/>
    <property type="evidence" value="ECO:0007669"/>
    <property type="project" value="TreeGrafter"/>
</dbReference>
<name>G0QN72_ICHMU</name>
<evidence type="ECO:0000259" key="9">
    <source>
        <dbReference type="PROSITE" id="PS52048"/>
    </source>
</evidence>
<dbReference type="InterPro" id="IPR038765">
    <property type="entry name" value="Papain-like_cys_pep_sf"/>
</dbReference>
<evidence type="ECO:0000256" key="8">
    <source>
        <dbReference type="RuleBase" id="RU361215"/>
    </source>
</evidence>
<dbReference type="AlphaFoldDB" id="G0QN72"/>
<evidence type="ECO:0000313" key="11">
    <source>
        <dbReference type="Proteomes" id="UP000008983"/>
    </source>
</evidence>
<dbReference type="OrthoDB" id="1924260at2759"/>
<keyword evidence="3 7" id="KW-0645">Protease</keyword>
<feature type="active site" description="Proton donor" evidence="7">
    <location>
        <position position="103"/>
    </location>
</feature>
<dbReference type="Pfam" id="PF01088">
    <property type="entry name" value="Peptidase_C12"/>
    <property type="match status" value="1"/>
</dbReference>
<dbReference type="PANTHER" id="PTHR10589">
    <property type="entry name" value="UBIQUITIN CARBOXYL-TERMINAL HYDROLASE"/>
    <property type="match status" value="1"/>
</dbReference>
<evidence type="ECO:0000256" key="6">
    <source>
        <dbReference type="ARBA" id="ARBA00022807"/>
    </source>
</evidence>
<dbReference type="Gene3D" id="3.40.532.10">
    <property type="entry name" value="Peptidase C12, ubiquitin carboxyl-terminal hydrolase"/>
    <property type="match status" value="1"/>
</dbReference>
<evidence type="ECO:0000256" key="7">
    <source>
        <dbReference type="PROSITE-ProRule" id="PRU01393"/>
    </source>
</evidence>
<dbReference type="InterPro" id="IPR036959">
    <property type="entry name" value="Peptidase_C12_UCH_sf"/>
</dbReference>
<gene>
    <name evidence="10" type="ORF">IMG5_055980</name>
</gene>
<feature type="site" description="Important for enzyme activity" evidence="7">
    <location>
        <position position="118"/>
    </location>
</feature>
<keyword evidence="6 7" id="KW-0788">Thiol protease</keyword>
<evidence type="ECO:0000256" key="5">
    <source>
        <dbReference type="ARBA" id="ARBA00022801"/>
    </source>
</evidence>
<dbReference type="PRINTS" id="PR00707">
    <property type="entry name" value="UBCTHYDRLASE"/>
</dbReference>
<reference evidence="10 11" key="1">
    <citation type="submission" date="2011-07" db="EMBL/GenBank/DDBJ databases">
        <authorList>
            <person name="Coyne R."/>
            <person name="Brami D."/>
            <person name="Johnson J."/>
            <person name="Hostetler J."/>
            <person name="Hannick L."/>
            <person name="Clark T."/>
            <person name="Cassidy-Hanley D."/>
            <person name="Inman J."/>
        </authorList>
    </citation>
    <scope>NUCLEOTIDE SEQUENCE [LARGE SCALE GENOMIC DNA]</scope>
    <source>
        <strain evidence="10 11">G5</strain>
    </source>
</reference>
<feature type="site" description="Transition state stabilizer" evidence="7">
    <location>
        <position position="19"/>
    </location>
</feature>
<dbReference type="eggNOG" id="KOG2778">
    <property type="taxonomic scope" value="Eukaryota"/>
</dbReference>
<feature type="domain" description="UCH catalytic" evidence="9">
    <location>
        <begin position="1"/>
        <end position="165"/>
    </location>
</feature>